<keyword evidence="5" id="KW-0479">Metal-binding</keyword>
<accession>A0A222EQZ1</accession>
<protein>
    <recommendedName>
        <fullName evidence="4">Alcohol dehydrogenase</fullName>
        <ecNumber evidence="3">1.1.1.1</ecNumber>
    </recommendedName>
</protein>
<comment type="cofactor">
    <cofactor evidence="1">
        <name>Zn(2+)</name>
        <dbReference type="ChEBI" id="CHEBI:29105"/>
    </cofactor>
</comment>
<keyword evidence="6" id="KW-0862">Zinc</keyword>
<evidence type="ECO:0000256" key="5">
    <source>
        <dbReference type="ARBA" id="ARBA00022723"/>
    </source>
</evidence>
<dbReference type="Gene3D" id="3.90.180.10">
    <property type="entry name" value="Medium-chain alcohol dehydrogenases, catalytic domain"/>
    <property type="match status" value="1"/>
</dbReference>
<proteinExistence type="inferred from homology"/>
<feature type="domain" description="Enoyl reductase (ER)" evidence="11">
    <location>
        <begin position="6"/>
        <end position="338"/>
    </location>
</feature>
<reference evidence="12 13" key="1">
    <citation type="submission" date="2017-07" db="EMBL/GenBank/DDBJ databases">
        <title>Complete genome sequence of Spiroplasma corruscae EC-1 (DSM 19793).</title>
        <authorList>
            <person name="Tsai Y.-M."/>
            <person name="Lo W.-S."/>
            <person name="Kuo C.-H."/>
        </authorList>
    </citation>
    <scope>NUCLEOTIDE SEQUENCE [LARGE SCALE GENOMIC DNA]</scope>
    <source>
        <strain evidence="12 13">EC-1</strain>
    </source>
</reference>
<dbReference type="EMBL" id="CP022535">
    <property type="protein sequence ID" value="ASP28654.1"/>
    <property type="molecule type" value="Genomic_DNA"/>
</dbReference>
<evidence type="ECO:0000313" key="13">
    <source>
        <dbReference type="Proteomes" id="UP000203229"/>
    </source>
</evidence>
<evidence type="ECO:0000256" key="7">
    <source>
        <dbReference type="ARBA" id="ARBA00023002"/>
    </source>
</evidence>
<sequence>MRAIFGSKDKNKLVELKNVEVPTNISEDEVLVKTLYCSLCHSDLSAVNGEWGEVRETSVGHESIAEVVRVGTSVKNLNVGDFVVGPAGLRGACQECKYCLRGEEVFCDEVVFTSSRGYGTMQDYTVEKAEFSIKVPKDTDLASACIITCAGVTVYKGLKLAKPIKGDYVAIFGIGGLGNIAIEYAKNVFGLKVIAVGSNEKSLDIAKSKGADLIINWKKEDVDKVIKEFTNGKGLDLAMVTSSTLDQFDLAYRNLGKLGKLCSIGLPNGSINTNIIDITLGQKMVYGSLVGTREDLIEALDALYQKKVVPDFEVVSINEFEKYFKLMDENKLHTRVVFDFNK</sequence>
<evidence type="ECO:0000256" key="1">
    <source>
        <dbReference type="ARBA" id="ARBA00001947"/>
    </source>
</evidence>
<keyword evidence="8" id="KW-0520">NAD</keyword>
<dbReference type="GO" id="GO:0046872">
    <property type="term" value="F:metal ion binding"/>
    <property type="evidence" value="ECO:0007669"/>
    <property type="project" value="UniProtKB-KW"/>
</dbReference>
<dbReference type="GO" id="GO:0005737">
    <property type="term" value="C:cytoplasm"/>
    <property type="evidence" value="ECO:0007669"/>
    <property type="project" value="TreeGrafter"/>
</dbReference>
<evidence type="ECO:0000256" key="10">
    <source>
        <dbReference type="ARBA" id="ARBA00049243"/>
    </source>
</evidence>
<evidence type="ECO:0000256" key="3">
    <source>
        <dbReference type="ARBA" id="ARBA00013190"/>
    </source>
</evidence>
<comment type="similarity">
    <text evidence="2">Belongs to the zinc-containing alcohol dehydrogenase family.</text>
</comment>
<dbReference type="AlphaFoldDB" id="A0A222EQZ1"/>
<dbReference type="Pfam" id="PF08240">
    <property type="entry name" value="ADH_N"/>
    <property type="match status" value="1"/>
</dbReference>
<dbReference type="EC" id="1.1.1.1" evidence="3"/>
<dbReference type="InterPro" id="IPR036291">
    <property type="entry name" value="NAD(P)-bd_dom_sf"/>
</dbReference>
<comment type="catalytic activity">
    <reaction evidence="10">
        <text>a primary alcohol + NAD(+) = an aldehyde + NADH + H(+)</text>
        <dbReference type="Rhea" id="RHEA:10736"/>
        <dbReference type="ChEBI" id="CHEBI:15378"/>
        <dbReference type="ChEBI" id="CHEBI:15734"/>
        <dbReference type="ChEBI" id="CHEBI:17478"/>
        <dbReference type="ChEBI" id="CHEBI:57540"/>
        <dbReference type="ChEBI" id="CHEBI:57945"/>
        <dbReference type="EC" id="1.1.1.1"/>
    </reaction>
</comment>
<dbReference type="Gene3D" id="3.40.50.720">
    <property type="entry name" value="NAD(P)-binding Rossmann-like Domain"/>
    <property type="match status" value="1"/>
</dbReference>
<name>A0A222EQZ1_9MOLU</name>
<dbReference type="Proteomes" id="UP000203229">
    <property type="component" value="Chromosome"/>
</dbReference>
<dbReference type="InterPro" id="IPR013149">
    <property type="entry name" value="ADH-like_C"/>
</dbReference>
<dbReference type="KEGG" id="scou:SCORR_v1c08820"/>
<dbReference type="SUPFAM" id="SSF51735">
    <property type="entry name" value="NAD(P)-binding Rossmann-fold domains"/>
    <property type="match status" value="1"/>
</dbReference>
<comment type="catalytic activity">
    <reaction evidence="9">
        <text>a secondary alcohol + NAD(+) = a ketone + NADH + H(+)</text>
        <dbReference type="Rhea" id="RHEA:10740"/>
        <dbReference type="ChEBI" id="CHEBI:15378"/>
        <dbReference type="ChEBI" id="CHEBI:17087"/>
        <dbReference type="ChEBI" id="CHEBI:35681"/>
        <dbReference type="ChEBI" id="CHEBI:57540"/>
        <dbReference type="ChEBI" id="CHEBI:57945"/>
        <dbReference type="EC" id="1.1.1.1"/>
    </reaction>
</comment>
<evidence type="ECO:0000313" key="12">
    <source>
        <dbReference type="EMBL" id="ASP28654.1"/>
    </source>
</evidence>
<evidence type="ECO:0000256" key="4">
    <source>
        <dbReference type="ARBA" id="ARBA00016352"/>
    </source>
</evidence>
<dbReference type="GO" id="GO:0004022">
    <property type="term" value="F:alcohol dehydrogenase (NAD+) activity"/>
    <property type="evidence" value="ECO:0007669"/>
    <property type="project" value="UniProtKB-EC"/>
</dbReference>
<dbReference type="PANTHER" id="PTHR42940:SF8">
    <property type="entry name" value="VACUOLAR PROTEIN SORTING-ASSOCIATED PROTEIN 11"/>
    <property type="match status" value="1"/>
</dbReference>
<dbReference type="InterPro" id="IPR013154">
    <property type="entry name" value="ADH-like_N"/>
</dbReference>
<dbReference type="FunFam" id="3.40.50.720:FF:000039">
    <property type="entry name" value="Alcohol dehydrogenase AdhP"/>
    <property type="match status" value="1"/>
</dbReference>
<organism evidence="12 13">
    <name type="scientific">Spiroplasma corruscae</name>
    <dbReference type="NCBI Taxonomy" id="216934"/>
    <lineage>
        <taxon>Bacteria</taxon>
        <taxon>Bacillati</taxon>
        <taxon>Mycoplasmatota</taxon>
        <taxon>Mollicutes</taxon>
        <taxon>Entomoplasmatales</taxon>
        <taxon>Spiroplasmataceae</taxon>
        <taxon>Spiroplasma</taxon>
    </lineage>
</organism>
<dbReference type="RefSeq" id="WP_094049596.1">
    <property type="nucleotide sequence ID" value="NZ_CP022535.1"/>
</dbReference>
<evidence type="ECO:0000256" key="9">
    <source>
        <dbReference type="ARBA" id="ARBA00049164"/>
    </source>
</evidence>
<dbReference type="PANTHER" id="PTHR42940">
    <property type="entry name" value="ALCOHOL DEHYDROGENASE 1-RELATED"/>
    <property type="match status" value="1"/>
</dbReference>
<evidence type="ECO:0000256" key="2">
    <source>
        <dbReference type="ARBA" id="ARBA00008072"/>
    </source>
</evidence>
<dbReference type="InterPro" id="IPR020843">
    <property type="entry name" value="ER"/>
</dbReference>
<dbReference type="OrthoDB" id="9806940at2"/>
<dbReference type="SMART" id="SM00829">
    <property type="entry name" value="PKS_ER"/>
    <property type="match status" value="1"/>
</dbReference>
<dbReference type="SUPFAM" id="SSF50129">
    <property type="entry name" value="GroES-like"/>
    <property type="match status" value="1"/>
</dbReference>
<evidence type="ECO:0000256" key="8">
    <source>
        <dbReference type="ARBA" id="ARBA00023027"/>
    </source>
</evidence>
<keyword evidence="13" id="KW-1185">Reference proteome</keyword>
<dbReference type="Pfam" id="PF00107">
    <property type="entry name" value="ADH_zinc_N"/>
    <property type="match status" value="1"/>
</dbReference>
<keyword evidence="7" id="KW-0560">Oxidoreductase</keyword>
<gene>
    <name evidence="12" type="primary">adhP</name>
    <name evidence="12" type="ORF">SCORR_v1c08820</name>
</gene>
<dbReference type="InterPro" id="IPR011032">
    <property type="entry name" value="GroES-like_sf"/>
</dbReference>
<evidence type="ECO:0000256" key="6">
    <source>
        <dbReference type="ARBA" id="ARBA00022833"/>
    </source>
</evidence>
<evidence type="ECO:0000259" key="11">
    <source>
        <dbReference type="SMART" id="SM00829"/>
    </source>
</evidence>